<comment type="caution">
    <text evidence="2">The sequence shown here is derived from an EMBL/GenBank/DDBJ whole genome shotgun (WGS) entry which is preliminary data.</text>
</comment>
<dbReference type="Proteomes" id="UP000717328">
    <property type="component" value="Unassembled WGS sequence"/>
</dbReference>
<feature type="compositionally biased region" description="Basic residues" evidence="1">
    <location>
        <begin position="444"/>
        <end position="453"/>
    </location>
</feature>
<evidence type="ECO:0000256" key="1">
    <source>
        <dbReference type="SAM" id="MobiDB-lite"/>
    </source>
</evidence>
<organism evidence="2 3">
    <name type="scientific">Sphagnurus paluster</name>
    <dbReference type="NCBI Taxonomy" id="117069"/>
    <lineage>
        <taxon>Eukaryota</taxon>
        <taxon>Fungi</taxon>
        <taxon>Dikarya</taxon>
        <taxon>Basidiomycota</taxon>
        <taxon>Agaricomycotina</taxon>
        <taxon>Agaricomycetes</taxon>
        <taxon>Agaricomycetidae</taxon>
        <taxon>Agaricales</taxon>
        <taxon>Tricholomatineae</taxon>
        <taxon>Lyophyllaceae</taxon>
        <taxon>Sphagnurus</taxon>
    </lineage>
</organism>
<sequence length="582" mass="63707">MRTPRPLPDPRHSHALRAINADPLDDAEESMIIVADGPGMDYGYQTEGLGWGRSPRQAPASPRILRAKTSGSGKSFVGGFVQGLRRFPRVFGYKGEGEKPKFFRRGNFSTGDTSVTAMTTGNTLPLYTSNPSTPVAGPSNPRYVQGMNMPVPFAEDPPPVIVGPSLSQRRQNPSYRVIPPSEEALSLENTTSPDPFPPEAPQFAEDFIESSRNANTVTIFDLPEQEYLDDPSMPHRTPTSNRLTLSNHTPARPAIPSPVPTPNRRSEIPPQQPEIVPPLEEAFRSPTPAHPPPTTDYLKMTLSSVGHGVSPRTRATSLTSEPSFSSELNPVKRFFVELYRLPWIAHDRVTTDYRPRGLPKNERVPKKPMASWYTGKPGAVLAPKAGSGEVDLLSSGSRSGRGSTGTSYVTPASTRTRHRSSEPQRRRHREHNKHGSRDTTSPRREHRSNRRRYTTSTVEVYQPQAASPIIPAVYPYPYPYGYPYSTFPSVPPIQQTHSHSTPRGPRPHRGPTYPHGYAPYQPAQAAQPVYMVHSPAHSNGSGDAAMVSPVFMPFVPGAYAFAQEPTTADSPPAADSGPSAGV</sequence>
<feature type="compositionally biased region" description="Polar residues" evidence="1">
    <location>
        <begin position="237"/>
        <end position="249"/>
    </location>
</feature>
<evidence type="ECO:0000313" key="2">
    <source>
        <dbReference type="EMBL" id="KAG5653788.1"/>
    </source>
</evidence>
<keyword evidence="3" id="KW-1185">Reference proteome</keyword>
<dbReference type="OrthoDB" id="3058472at2759"/>
<dbReference type="AlphaFoldDB" id="A0A9P7KKM2"/>
<feature type="compositionally biased region" description="Low complexity" evidence="1">
    <location>
        <begin position="394"/>
        <end position="407"/>
    </location>
</feature>
<feature type="compositionally biased region" description="Basic and acidic residues" evidence="1">
    <location>
        <begin position="433"/>
        <end position="443"/>
    </location>
</feature>
<gene>
    <name evidence="2" type="ORF">H0H81_010458</name>
</gene>
<feature type="region of interest" description="Disordered" evidence="1">
    <location>
        <begin position="491"/>
        <end position="515"/>
    </location>
</feature>
<reference evidence="2" key="2">
    <citation type="submission" date="2021-10" db="EMBL/GenBank/DDBJ databases">
        <title>Phylogenomics reveals ancestral predisposition of the termite-cultivated fungus Termitomyces towards a domesticated lifestyle.</title>
        <authorList>
            <person name="Auxier B."/>
            <person name="Grum-Grzhimaylo A."/>
            <person name="Cardenas M.E."/>
            <person name="Lodge J.D."/>
            <person name="Laessoe T."/>
            <person name="Pedersen O."/>
            <person name="Smith M.E."/>
            <person name="Kuyper T.W."/>
            <person name="Franco-Molano E.A."/>
            <person name="Baroni T.J."/>
            <person name="Aanen D.K."/>
        </authorList>
    </citation>
    <scope>NUCLEOTIDE SEQUENCE</scope>
    <source>
        <strain evidence="2">D49</strain>
    </source>
</reference>
<reference evidence="2" key="1">
    <citation type="submission" date="2021-02" db="EMBL/GenBank/DDBJ databases">
        <authorList>
            <person name="Nieuwenhuis M."/>
            <person name="Van De Peppel L.J.J."/>
        </authorList>
    </citation>
    <scope>NUCLEOTIDE SEQUENCE</scope>
    <source>
        <strain evidence="2">D49</strain>
    </source>
</reference>
<feature type="region of interest" description="Disordered" evidence="1">
    <location>
        <begin position="390"/>
        <end position="459"/>
    </location>
</feature>
<protein>
    <submittedName>
        <fullName evidence="2">Uncharacterized protein</fullName>
    </submittedName>
</protein>
<accession>A0A9P7KKM2</accession>
<proteinExistence type="predicted"/>
<name>A0A9P7KKM2_9AGAR</name>
<feature type="region of interest" description="Disordered" evidence="1">
    <location>
        <begin position="227"/>
        <end position="273"/>
    </location>
</feature>
<dbReference type="EMBL" id="JABCKI010000033">
    <property type="protein sequence ID" value="KAG5653788.1"/>
    <property type="molecule type" value="Genomic_DNA"/>
</dbReference>
<evidence type="ECO:0000313" key="3">
    <source>
        <dbReference type="Proteomes" id="UP000717328"/>
    </source>
</evidence>